<accession>A0A381T6X5</accession>
<dbReference type="AlphaFoldDB" id="A0A381T6X5"/>
<sequence length="176" mass="20297">MRFHFYKIFFVALLILFKSSTAAAEFKLYLDDSRTKYIMVEEQDCSVYETEEGKIGLGFKVGGLFFGIGPEISFGKDSGIDWGNLTQRLVARYLELCTRFNTGSISKSEYDQRLRKIEAIETKAYELYQKIIEETAKRKDKLFEKLDKATDETIVYKNSYNNINQMIDRSAIPGGL</sequence>
<proteinExistence type="predicted"/>
<protein>
    <submittedName>
        <fullName evidence="1">Uncharacterized protein</fullName>
    </submittedName>
</protein>
<organism evidence="1">
    <name type="scientific">marine metagenome</name>
    <dbReference type="NCBI Taxonomy" id="408172"/>
    <lineage>
        <taxon>unclassified sequences</taxon>
        <taxon>metagenomes</taxon>
        <taxon>ecological metagenomes</taxon>
    </lineage>
</organism>
<reference evidence="1" key="1">
    <citation type="submission" date="2018-05" db="EMBL/GenBank/DDBJ databases">
        <authorList>
            <person name="Lanie J.A."/>
            <person name="Ng W.-L."/>
            <person name="Kazmierczak K.M."/>
            <person name="Andrzejewski T.M."/>
            <person name="Davidsen T.M."/>
            <person name="Wayne K.J."/>
            <person name="Tettelin H."/>
            <person name="Glass J.I."/>
            <person name="Rusch D."/>
            <person name="Podicherti R."/>
            <person name="Tsui H.-C.T."/>
            <person name="Winkler M.E."/>
        </authorList>
    </citation>
    <scope>NUCLEOTIDE SEQUENCE</scope>
</reference>
<gene>
    <name evidence="1" type="ORF">METZ01_LOCUS64338</name>
</gene>
<dbReference type="EMBL" id="UINC01004062">
    <property type="protein sequence ID" value="SVA11484.1"/>
    <property type="molecule type" value="Genomic_DNA"/>
</dbReference>
<evidence type="ECO:0000313" key="1">
    <source>
        <dbReference type="EMBL" id="SVA11484.1"/>
    </source>
</evidence>
<name>A0A381T6X5_9ZZZZ</name>